<evidence type="ECO:0000256" key="1">
    <source>
        <dbReference type="ARBA" id="ARBA00004202"/>
    </source>
</evidence>
<protein>
    <submittedName>
        <fullName evidence="8">Unannotated protein</fullName>
    </submittedName>
</protein>
<evidence type="ECO:0000313" key="8">
    <source>
        <dbReference type="EMBL" id="CAB4952711.1"/>
    </source>
</evidence>
<dbReference type="Pfam" id="PF08352">
    <property type="entry name" value="oligo_HPY"/>
    <property type="match status" value="1"/>
</dbReference>
<dbReference type="GO" id="GO:0005886">
    <property type="term" value="C:plasma membrane"/>
    <property type="evidence" value="ECO:0007669"/>
    <property type="project" value="UniProtKB-SubCell"/>
</dbReference>
<dbReference type="InterPro" id="IPR003439">
    <property type="entry name" value="ABC_transporter-like_ATP-bd"/>
</dbReference>
<keyword evidence="5" id="KW-0067">ATP-binding</keyword>
<evidence type="ECO:0000256" key="5">
    <source>
        <dbReference type="ARBA" id="ARBA00022840"/>
    </source>
</evidence>
<dbReference type="GO" id="GO:0016887">
    <property type="term" value="F:ATP hydrolysis activity"/>
    <property type="evidence" value="ECO:0007669"/>
    <property type="project" value="InterPro"/>
</dbReference>
<dbReference type="GO" id="GO:0015833">
    <property type="term" value="P:peptide transport"/>
    <property type="evidence" value="ECO:0007669"/>
    <property type="project" value="InterPro"/>
</dbReference>
<organism evidence="8">
    <name type="scientific">freshwater metagenome</name>
    <dbReference type="NCBI Taxonomy" id="449393"/>
    <lineage>
        <taxon>unclassified sequences</taxon>
        <taxon>metagenomes</taxon>
        <taxon>ecological metagenomes</taxon>
    </lineage>
</organism>
<evidence type="ECO:0000256" key="2">
    <source>
        <dbReference type="ARBA" id="ARBA00022448"/>
    </source>
</evidence>
<dbReference type="AlphaFoldDB" id="A0A6J7KBN9"/>
<evidence type="ECO:0000256" key="3">
    <source>
        <dbReference type="ARBA" id="ARBA00022475"/>
    </source>
</evidence>
<keyword evidence="3" id="KW-1003">Cell membrane</keyword>
<dbReference type="CDD" id="cd03257">
    <property type="entry name" value="ABC_NikE_OppD_transporters"/>
    <property type="match status" value="1"/>
</dbReference>
<evidence type="ECO:0000259" key="7">
    <source>
        <dbReference type="PROSITE" id="PS50893"/>
    </source>
</evidence>
<dbReference type="NCBIfam" id="TIGR01727">
    <property type="entry name" value="oligo_HPY"/>
    <property type="match status" value="1"/>
</dbReference>
<dbReference type="InterPro" id="IPR013563">
    <property type="entry name" value="Oligopep_ABC_C"/>
</dbReference>
<gene>
    <name evidence="8" type="ORF">UFOPK3772_01654</name>
</gene>
<dbReference type="InterPro" id="IPR050388">
    <property type="entry name" value="ABC_Ni/Peptide_Import"/>
</dbReference>
<dbReference type="EMBL" id="CAFBNE010000049">
    <property type="protein sequence ID" value="CAB4952711.1"/>
    <property type="molecule type" value="Genomic_DNA"/>
</dbReference>
<accession>A0A6J7KBN9</accession>
<evidence type="ECO:0000256" key="4">
    <source>
        <dbReference type="ARBA" id="ARBA00022741"/>
    </source>
</evidence>
<dbReference type="PROSITE" id="PS00211">
    <property type="entry name" value="ABC_TRANSPORTER_1"/>
    <property type="match status" value="1"/>
</dbReference>
<dbReference type="Pfam" id="PF00005">
    <property type="entry name" value="ABC_tran"/>
    <property type="match status" value="1"/>
</dbReference>
<reference evidence="8" key="1">
    <citation type="submission" date="2020-05" db="EMBL/GenBank/DDBJ databases">
        <authorList>
            <person name="Chiriac C."/>
            <person name="Salcher M."/>
            <person name="Ghai R."/>
            <person name="Kavagutti S V."/>
        </authorList>
    </citation>
    <scope>NUCLEOTIDE SEQUENCE</scope>
</reference>
<dbReference type="SMART" id="SM00382">
    <property type="entry name" value="AAA"/>
    <property type="match status" value="1"/>
</dbReference>
<dbReference type="InterPro" id="IPR003593">
    <property type="entry name" value="AAA+_ATPase"/>
</dbReference>
<dbReference type="PANTHER" id="PTHR43297:SF2">
    <property type="entry name" value="DIPEPTIDE TRANSPORT ATP-BINDING PROTEIN DPPD"/>
    <property type="match status" value="1"/>
</dbReference>
<dbReference type="PANTHER" id="PTHR43297">
    <property type="entry name" value="OLIGOPEPTIDE TRANSPORT ATP-BINDING PROTEIN APPD"/>
    <property type="match status" value="1"/>
</dbReference>
<evidence type="ECO:0000256" key="6">
    <source>
        <dbReference type="ARBA" id="ARBA00023136"/>
    </source>
</evidence>
<dbReference type="InterPro" id="IPR027417">
    <property type="entry name" value="P-loop_NTPase"/>
</dbReference>
<dbReference type="SUPFAM" id="SSF52540">
    <property type="entry name" value="P-loop containing nucleoside triphosphate hydrolases"/>
    <property type="match status" value="1"/>
</dbReference>
<dbReference type="InterPro" id="IPR017871">
    <property type="entry name" value="ABC_transporter-like_CS"/>
</dbReference>
<keyword evidence="4" id="KW-0547">Nucleotide-binding</keyword>
<comment type="subcellular location">
    <subcellularLocation>
        <location evidence="1">Cell membrane</location>
        <topology evidence="1">Peripheral membrane protein</topology>
    </subcellularLocation>
</comment>
<dbReference type="FunFam" id="3.40.50.300:FF:000016">
    <property type="entry name" value="Oligopeptide ABC transporter ATP-binding component"/>
    <property type="match status" value="1"/>
</dbReference>
<proteinExistence type="predicted"/>
<keyword evidence="2" id="KW-0813">Transport</keyword>
<feature type="domain" description="ABC transporter" evidence="7">
    <location>
        <begin position="15"/>
        <end position="267"/>
    </location>
</feature>
<sequence>MSTATVEEPTSDALVEIRDLVIGIQRTRADRLILVDSADFDIRRGEILGLVGESGSGKTMVCRSLIGTLKRRSATIFGGTIMFDGMDLAKIDERRWRSVRGNRIGYVPQSALTGPNPVMTIGGQLVEAVRCNRQRTERDARKRAMELLDLVHIRRPEVVYDQYPFQLSGGMRQRVMIAAALAQEPDIILADEPTTGLDVTVQAEIMKLLREIRTEFNMSVVLVSHDLALIDDVCDRLVVMHGGTCVEVGSVEEVAQSPKHPYTIALNRARIELATPGSQLITIRGNPPGVGEWPSGCRFSERCEFVQDDCRVGASPPLLEVETDHWSACMHASELGASSE</sequence>
<dbReference type="Gene3D" id="3.40.50.300">
    <property type="entry name" value="P-loop containing nucleotide triphosphate hydrolases"/>
    <property type="match status" value="1"/>
</dbReference>
<name>A0A6J7KBN9_9ZZZZ</name>
<dbReference type="GO" id="GO:0005524">
    <property type="term" value="F:ATP binding"/>
    <property type="evidence" value="ECO:0007669"/>
    <property type="project" value="UniProtKB-KW"/>
</dbReference>
<dbReference type="PROSITE" id="PS50893">
    <property type="entry name" value="ABC_TRANSPORTER_2"/>
    <property type="match status" value="1"/>
</dbReference>
<keyword evidence="6" id="KW-0472">Membrane</keyword>